<feature type="transmembrane region" description="Helical" evidence="1">
    <location>
        <begin position="12"/>
        <end position="31"/>
    </location>
</feature>
<gene>
    <name evidence="3" type="ORF">GCM10007853_16730</name>
</gene>
<feature type="domain" description="Peptidase M28" evidence="2">
    <location>
        <begin position="114"/>
        <end position="300"/>
    </location>
</feature>
<dbReference type="PANTHER" id="PTHR12147:SF26">
    <property type="entry name" value="PEPTIDASE M28 DOMAIN-CONTAINING PROTEIN"/>
    <property type="match status" value="1"/>
</dbReference>
<feature type="transmembrane region" description="Helical" evidence="1">
    <location>
        <begin position="398"/>
        <end position="419"/>
    </location>
</feature>
<accession>A0ABQ5V9X7</accession>
<dbReference type="Gene3D" id="3.40.630.10">
    <property type="entry name" value="Zn peptidases"/>
    <property type="match status" value="1"/>
</dbReference>
<sequence>MTTKRSKNTSVLVTLGLVGMILIFTFSLSFVRPPSPDPDHPFDTVRAAETLSRILGDERPHPIDSDANDAVRERLLTEIRALGFDPIVRDDFHCTNHFGGVCGRVQNVMFWAVPPTDTVTQGVVLMSHYDSVPAGPGAGDDGAGVAVGLEVARLLKGRDLPRPVLVLITDGEEIGLLGAESFVQTDPLATRIGSVVNVEARGVTGPVSMFQTSRPNSRDISAIAKTGRTAMANTLSSDIYDAMPNDTDLSRFLDDDAPRAVDATNFAFILGDSFYHTPGDNLANLDRGSLFHSGINALAAVEGFAQQSAAQSPETRRLYFDLLTRGVVSVPFWAGIAAIILGGALSLTALIKTSAWRGWRGWAVLPIALIAAGLASVGLSMGLGLIREAGAFAPAHPWALQGAQAGIAVLISALIAITLHDHHNTDDAVDPGPALKSWVWLAVLGAIGLVLFSGSIVIFVPALAVATLCALAALFGRKGLAVGLSAAAAVLFLITNLPLPGFALAALGADAAPFAALWAIPTVILIATIPPRKVLDVPLMGAGALALILIVTAALVPPYSVDAPRGVSIRHIEFDAGNYVQLSGRTMPPPAMTEEGAFTFEGPADVTLPAYNRSRWTRSTATQPDIEASLVVLDDQTENDVRRLSLSVNAPTADRLHLAPASREALWTALSINGVEVTPSRWGVRVAGRSVREARIDIELPANMPVGQIAILRYGIGPDLADLAASRPDWVLPRQDGDVRVRLLNLD</sequence>
<keyword evidence="4" id="KW-1185">Reference proteome</keyword>
<dbReference type="InterPro" id="IPR007484">
    <property type="entry name" value="Peptidase_M28"/>
</dbReference>
<comment type="caution">
    <text evidence="3">The sequence shown here is derived from an EMBL/GenBank/DDBJ whole genome shotgun (WGS) entry which is preliminary data.</text>
</comment>
<feature type="transmembrane region" description="Helical" evidence="1">
    <location>
        <begin position="511"/>
        <end position="530"/>
    </location>
</feature>
<organism evidence="3 4">
    <name type="scientific">Algimonas ampicilliniresistens</name>
    <dbReference type="NCBI Taxonomy" id="1298735"/>
    <lineage>
        <taxon>Bacteria</taxon>
        <taxon>Pseudomonadati</taxon>
        <taxon>Pseudomonadota</taxon>
        <taxon>Alphaproteobacteria</taxon>
        <taxon>Maricaulales</taxon>
        <taxon>Robiginitomaculaceae</taxon>
        <taxon>Algimonas</taxon>
    </lineage>
</organism>
<reference evidence="3" key="2">
    <citation type="submission" date="2023-01" db="EMBL/GenBank/DDBJ databases">
        <title>Draft genome sequence of Algimonas ampicilliniresistens strain NBRC 108219.</title>
        <authorList>
            <person name="Sun Q."/>
            <person name="Mori K."/>
        </authorList>
    </citation>
    <scope>NUCLEOTIDE SEQUENCE</scope>
    <source>
        <strain evidence="3">NBRC 108219</strain>
    </source>
</reference>
<feature type="transmembrane region" description="Helical" evidence="1">
    <location>
        <begin position="537"/>
        <end position="556"/>
    </location>
</feature>
<name>A0ABQ5V9X7_9PROT</name>
<proteinExistence type="predicted"/>
<dbReference type="EMBL" id="BSNK01000002">
    <property type="protein sequence ID" value="GLQ23799.1"/>
    <property type="molecule type" value="Genomic_DNA"/>
</dbReference>
<protein>
    <recommendedName>
        <fullName evidence="2">Peptidase M28 domain-containing protein</fullName>
    </recommendedName>
</protein>
<dbReference type="InterPro" id="IPR045175">
    <property type="entry name" value="M28_fam"/>
</dbReference>
<feature type="transmembrane region" description="Helical" evidence="1">
    <location>
        <begin position="363"/>
        <end position="386"/>
    </location>
</feature>
<feature type="transmembrane region" description="Helical" evidence="1">
    <location>
        <begin position="326"/>
        <end position="351"/>
    </location>
</feature>
<dbReference type="SUPFAM" id="SSF53187">
    <property type="entry name" value="Zn-dependent exopeptidases"/>
    <property type="match status" value="1"/>
</dbReference>
<evidence type="ECO:0000259" key="2">
    <source>
        <dbReference type="Pfam" id="PF04389"/>
    </source>
</evidence>
<dbReference type="PANTHER" id="PTHR12147">
    <property type="entry name" value="METALLOPEPTIDASE M28 FAMILY MEMBER"/>
    <property type="match status" value="1"/>
</dbReference>
<dbReference type="RefSeq" id="WP_284389586.1">
    <property type="nucleotide sequence ID" value="NZ_BSNK01000002.1"/>
</dbReference>
<keyword evidence="1" id="KW-0812">Transmembrane</keyword>
<dbReference type="Proteomes" id="UP001161391">
    <property type="component" value="Unassembled WGS sequence"/>
</dbReference>
<feature type="transmembrane region" description="Helical" evidence="1">
    <location>
        <begin position="479"/>
        <end position="499"/>
    </location>
</feature>
<dbReference type="Pfam" id="PF04389">
    <property type="entry name" value="Peptidase_M28"/>
    <property type="match status" value="1"/>
</dbReference>
<evidence type="ECO:0000256" key="1">
    <source>
        <dbReference type="SAM" id="Phobius"/>
    </source>
</evidence>
<evidence type="ECO:0000313" key="3">
    <source>
        <dbReference type="EMBL" id="GLQ23799.1"/>
    </source>
</evidence>
<keyword evidence="1" id="KW-0472">Membrane</keyword>
<feature type="transmembrane region" description="Helical" evidence="1">
    <location>
        <begin position="439"/>
        <end position="472"/>
    </location>
</feature>
<reference evidence="3" key="1">
    <citation type="journal article" date="2014" name="Int. J. Syst. Evol. Microbiol.">
        <title>Complete genome of a new Firmicutes species belonging to the dominant human colonic microbiota ('Ruminococcus bicirculans') reveals two chromosomes and a selective capacity to utilize plant glucans.</title>
        <authorList>
            <consortium name="NISC Comparative Sequencing Program"/>
            <person name="Wegmann U."/>
            <person name="Louis P."/>
            <person name="Goesmann A."/>
            <person name="Henrissat B."/>
            <person name="Duncan S.H."/>
            <person name="Flint H.J."/>
        </authorList>
    </citation>
    <scope>NUCLEOTIDE SEQUENCE</scope>
    <source>
        <strain evidence="3">NBRC 108219</strain>
    </source>
</reference>
<keyword evidence="1" id="KW-1133">Transmembrane helix</keyword>
<evidence type="ECO:0000313" key="4">
    <source>
        <dbReference type="Proteomes" id="UP001161391"/>
    </source>
</evidence>